<sequence length="150" mass="16082">MFAYDIGWWKGYHPTPNAKTPRGRNAKRCICRVAGNHKEINNNMQTYTRLRAALLPYCTSQSSIVGRATGSLRVRCGFCSGFTTTFAFSAGAAVSVGVVRSGVATTRAACTPGPPEPLSVSICAAMRTAIVSQCRTSSRSAVRSCSHVMR</sequence>
<dbReference type="Proteomes" id="UP000000702">
    <property type="component" value="Unassembled WGS sequence"/>
</dbReference>
<reference evidence="1 2" key="2">
    <citation type="journal article" date="2012" name="Proc. Natl. Acad. Sci. U.S.A.">
        <title>Antigenic diversity is generated by distinct evolutionary mechanisms in African trypanosome species.</title>
        <authorList>
            <person name="Jackson A.P."/>
            <person name="Berry A."/>
            <person name="Aslett M."/>
            <person name="Allison H.C."/>
            <person name="Burton P."/>
            <person name="Vavrova-Anderson J."/>
            <person name="Brown R."/>
            <person name="Browne H."/>
            <person name="Corton N."/>
            <person name="Hauser H."/>
            <person name="Gamble J."/>
            <person name="Gilderthorp R."/>
            <person name="Marcello L."/>
            <person name="McQuillan J."/>
            <person name="Otto T.D."/>
            <person name="Quail M.A."/>
            <person name="Sanders M.J."/>
            <person name="van Tonder A."/>
            <person name="Ginger M.L."/>
            <person name="Field M.C."/>
            <person name="Barry J.D."/>
            <person name="Hertz-Fowler C."/>
            <person name="Berriman M."/>
        </authorList>
    </citation>
    <scope>NUCLEOTIDE SEQUENCE [LARGE SCALE GENOMIC DNA]</scope>
    <source>
        <strain evidence="1 2">IL3000</strain>
    </source>
</reference>
<dbReference type="AlphaFoldDB" id="F9WFC5"/>
<evidence type="ECO:0000313" key="1">
    <source>
        <dbReference type="EMBL" id="CCD15993.1"/>
    </source>
</evidence>
<organism evidence="1 2">
    <name type="scientific">Trypanosoma congolense (strain IL3000)</name>
    <dbReference type="NCBI Taxonomy" id="1068625"/>
    <lineage>
        <taxon>Eukaryota</taxon>
        <taxon>Discoba</taxon>
        <taxon>Euglenozoa</taxon>
        <taxon>Kinetoplastea</taxon>
        <taxon>Metakinetoplastina</taxon>
        <taxon>Trypanosomatida</taxon>
        <taxon>Trypanosomatidae</taxon>
        <taxon>Trypanosoma</taxon>
        <taxon>Nannomonas</taxon>
    </lineage>
</organism>
<protein>
    <submittedName>
        <fullName evidence="1">WGS project CAEQ00000000 data, annotated contig 370</fullName>
    </submittedName>
</protein>
<proteinExistence type="predicted"/>
<accession>F9WFC5</accession>
<gene>
    <name evidence="1" type="ORF">TCIL3000_0_09650</name>
</gene>
<reference evidence="2" key="1">
    <citation type="submission" date="2011-07" db="EMBL/GenBank/DDBJ databases">
        <title>Divergent evolution of antigenic variation in African trypanosomes.</title>
        <authorList>
            <person name="Jackson A.P."/>
            <person name="Berry A."/>
            <person name="Allison H.C."/>
            <person name="Burton P."/>
            <person name="Anderson J."/>
            <person name="Aslett M."/>
            <person name="Brown R."/>
            <person name="Corton N."/>
            <person name="Harris D."/>
            <person name="Hauser H."/>
            <person name="Gamble J."/>
            <person name="Gilderthorp R."/>
            <person name="McQuillan J."/>
            <person name="Quail M.A."/>
            <person name="Sanders M."/>
            <person name="Van Tonder A."/>
            <person name="Ginger M.L."/>
            <person name="Donelson J.E."/>
            <person name="Field M.C."/>
            <person name="Barry J.D."/>
            <person name="Berriman M."/>
            <person name="Hertz-Fowler C."/>
        </authorList>
    </citation>
    <scope>NUCLEOTIDE SEQUENCE [LARGE SCALE GENOMIC DNA]</scope>
    <source>
        <strain evidence="2">IL3000</strain>
    </source>
</reference>
<dbReference type="VEuPathDB" id="TriTrypDB:TcIL3000_0_09650"/>
<evidence type="ECO:0000313" key="2">
    <source>
        <dbReference type="Proteomes" id="UP000000702"/>
    </source>
</evidence>
<dbReference type="EMBL" id="CAEQ01002126">
    <property type="protein sequence ID" value="CCD15993.1"/>
    <property type="molecule type" value="Genomic_DNA"/>
</dbReference>
<comment type="caution">
    <text evidence="1">The sequence shown here is derived from an EMBL/GenBank/DDBJ whole genome shotgun (WGS) entry which is preliminary data.</text>
</comment>
<keyword evidence="2" id="KW-1185">Reference proteome</keyword>
<name>F9WFC5_TRYCI</name>